<feature type="domain" description="CCHC-type" evidence="3">
    <location>
        <begin position="160"/>
        <end position="175"/>
    </location>
</feature>
<dbReference type="Gene3D" id="4.10.60.10">
    <property type="entry name" value="Zinc finger, CCHC-type"/>
    <property type="match status" value="1"/>
</dbReference>
<dbReference type="GO" id="GO:0008270">
    <property type="term" value="F:zinc ion binding"/>
    <property type="evidence" value="ECO:0007669"/>
    <property type="project" value="UniProtKB-KW"/>
</dbReference>
<evidence type="ECO:0000256" key="1">
    <source>
        <dbReference type="PROSITE-ProRule" id="PRU00047"/>
    </source>
</evidence>
<feature type="region of interest" description="Disordered" evidence="2">
    <location>
        <begin position="104"/>
        <end position="129"/>
    </location>
</feature>
<evidence type="ECO:0000256" key="2">
    <source>
        <dbReference type="SAM" id="MobiDB-lite"/>
    </source>
</evidence>
<keyword evidence="1" id="KW-0862">Zinc</keyword>
<dbReference type="InterPro" id="IPR043502">
    <property type="entry name" value="DNA/RNA_pol_sf"/>
</dbReference>
<dbReference type="PANTHER" id="PTHR35046:SF9">
    <property type="entry name" value="RNA-DIRECTED DNA POLYMERASE"/>
    <property type="match status" value="1"/>
</dbReference>
<comment type="caution">
    <text evidence="4">The sequence shown here is derived from an EMBL/GenBank/DDBJ whole genome shotgun (WGS) entry which is preliminary data.</text>
</comment>
<evidence type="ECO:0000313" key="5">
    <source>
        <dbReference type="Proteomes" id="UP001627284"/>
    </source>
</evidence>
<keyword evidence="1" id="KW-0479">Metal-binding</keyword>
<evidence type="ECO:0000259" key="3">
    <source>
        <dbReference type="PROSITE" id="PS50158"/>
    </source>
</evidence>
<organism evidence="4 5">
    <name type="scientific">Solanum stoloniferum</name>
    <dbReference type="NCBI Taxonomy" id="62892"/>
    <lineage>
        <taxon>Eukaryota</taxon>
        <taxon>Viridiplantae</taxon>
        <taxon>Streptophyta</taxon>
        <taxon>Embryophyta</taxon>
        <taxon>Tracheophyta</taxon>
        <taxon>Spermatophyta</taxon>
        <taxon>Magnoliopsida</taxon>
        <taxon>eudicotyledons</taxon>
        <taxon>Gunneridae</taxon>
        <taxon>Pentapetalae</taxon>
        <taxon>asterids</taxon>
        <taxon>lamiids</taxon>
        <taxon>Solanales</taxon>
        <taxon>Solanaceae</taxon>
        <taxon>Solanoideae</taxon>
        <taxon>Solaneae</taxon>
        <taxon>Solanum</taxon>
    </lineage>
</organism>
<protein>
    <recommendedName>
        <fullName evidence="3">CCHC-type domain-containing protein</fullName>
    </recommendedName>
</protein>
<keyword evidence="5" id="KW-1185">Reference proteome</keyword>
<dbReference type="Gene3D" id="3.30.70.270">
    <property type="match status" value="1"/>
</dbReference>
<keyword evidence="1" id="KW-0863">Zinc-finger</keyword>
<dbReference type="Proteomes" id="UP001627284">
    <property type="component" value="Unassembled WGS sequence"/>
</dbReference>
<name>A0ABD2UAC8_9SOLN</name>
<dbReference type="InterPro" id="IPR036875">
    <property type="entry name" value="Znf_CCHC_sf"/>
</dbReference>
<dbReference type="EMBL" id="JBJKTR010000006">
    <property type="protein sequence ID" value="KAL3365366.1"/>
    <property type="molecule type" value="Genomic_DNA"/>
</dbReference>
<gene>
    <name evidence="4" type="ORF">AABB24_010489</name>
</gene>
<accession>A0ABD2UAC8</accession>
<dbReference type="SUPFAM" id="SSF50630">
    <property type="entry name" value="Acid proteases"/>
    <property type="match status" value="1"/>
</dbReference>
<evidence type="ECO:0000313" key="4">
    <source>
        <dbReference type="EMBL" id="KAL3365365.1"/>
    </source>
</evidence>
<proteinExistence type="predicted"/>
<dbReference type="InterPro" id="IPR043128">
    <property type="entry name" value="Rev_trsase/Diguanyl_cyclase"/>
</dbReference>
<dbReference type="Gene3D" id="3.10.10.10">
    <property type="entry name" value="HIV Type 1 Reverse Transcriptase, subunit A, domain 1"/>
    <property type="match status" value="1"/>
</dbReference>
<dbReference type="Pfam" id="PF00098">
    <property type="entry name" value="zf-CCHC"/>
    <property type="match status" value="1"/>
</dbReference>
<dbReference type="SMART" id="SM00343">
    <property type="entry name" value="ZnF_C2HC"/>
    <property type="match status" value="1"/>
</dbReference>
<feature type="region of interest" description="Disordered" evidence="2">
    <location>
        <begin position="184"/>
        <end position="216"/>
    </location>
</feature>
<feature type="compositionally biased region" description="Basic and acidic residues" evidence="2">
    <location>
        <begin position="197"/>
        <end position="207"/>
    </location>
</feature>
<dbReference type="CDD" id="cd00303">
    <property type="entry name" value="retropepsin_like"/>
    <property type="match status" value="1"/>
</dbReference>
<dbReference type="InterPro" id="IPR001878">
    <property type="entry name" value="Znf_CCHC"/>
</dbReference>
<dbReference type="CDD" id="cd01647">
    <property type="entry name" value="RT_LTR"/>
    <property type="match status" value="1"/>
</dbReference>
<dbReference type="Gene3D" id="2.40.70.10">
    <property type="entry name" value="Acid Proteases"/>
    <property type="match status" value="1"/>
</dbReference>
<dbReference type="AlphaFoldDB" id="A0ABD2UAC8"/>
<dbReference type="PROSITE" id="PS50158">
    <property type="entry name" value="ZF_CCHC"/>
    <property type="match status" value="1"/>
</dbReference>
<dbReference type="EMBL" id="JBJKTR010000006">
    <property type="protein sequence ID" value="KAL3365365.1"/>
    <property type="molecule type" value="Genomic_DNA"/>
</dbReference>
<dbReference type="SUPFAM" id="SSF56672">
    <property type="entry name" value="DNA/RNA polymerases"/>
    <property type="match status" value="1"/>
</dbReference>
<dbReference type="InterPro" id="IPR000477">
    <property type="entry name" value="RT_dom"/>
</dbReference>
<reference evidence="4 5" key="1">
    <citation type="submission" date="2024-05" db="EMBL/GenBank/DDBJ databases">
        <title>De novo assembly of an allotetraploid wild potato.</title>
        <authorList>
            <person name="Hosaka A.J."/>
        </authorList>
    </citation>
    <scope>NUCLEOTIDE SEQUENCE [LARGE SCALE GENOMIC DNA]</scope>
    <source>
        <tissue evidence="4">Young leaves</tissue>
    </source>
</reference>
<dbReference type="EMBL" id="JBJKTR010000006">
    <property type="protein sequence ID" value="KAL3365367.1"/>
    <property type="molecule type" value="Genomic_DNA"/>
</dbReference>
<dbReference type="PANTHER" id="PTHR35046">
    <property type="entry name" value="ZINC KNUCKLE (CCHC-TYPE) FAMILY PROTEIN"/>
    <property type="match status" value="1"/>
</dbReference>
<sequence>MELRYLTPNYYQEVLKKVYMLRQGTKTVEEYYDEFENLRMKSKIEENMKCTVIRFVANLRYDILKPLKLKHYETLEAAFHDASKVEADLKEEKAYKAKSSLTSTWSKGRDNWKTTSSREQPKGGGQVAQVKLDYKSKAREQPQGGNYVKPNFPRPSTIQCFRCQGRGHVASECPNRRTIVALRDGYKTEDEDEGEEKNEGEGDRGEGEEGASGDEEKRLDERVNFACFMKKEKSLLVDDEDLNMNVNLSCVVRRIMGALAKEELDQRENLFHARCKIQDKVCSLIIDSGSCTNVVSSSVVERMKIQTSKHPNLYKLQWLNESGEMKVLKQASIRFSVGKYNEELVCDVVPMLACHLLLGRPWQFDRDVVNQGRSKKYTFVIEGKKYVLAPLIPYQVSEDYRAMKVLQERIKNEAAKGEGESSTIVPKEGSALVKNNKNMCMIAKPSKCLKGVDEECFLVCLVNTNILLHANQDTSTLPSIISSLLQGYDELFPDEMPAGLPPLRGIDHQIDFIPGSQIPNRPAYRSNPAETKELSRQVESLSPCAIPIILVPKKDGTWRMCIDCRAVNKITVKYRHPIPRLDDMLDELCGSIIFSKIDHRSGYHQIRMKLGDEWKTAFKKSLGCMNGLGCHLD</sequence>
<dbReference type="InterPro" id="IPR021109">
    <property type="entry name" value="Peptidase_aspartic_dom_sf"/>
</dbReference>
<dbReference type="SUPFAM" id="SSF57756">
    <property type="entry name" value="Retrovirus zinc finger-like domains"/>
    <property type="match status" value="1"/>
</dbReference>
<dbReference type="Pfam" id="PF00078">
    <property type="entry name" value="RVT_1"/>
    <property type="match status" value="1"/>
</dbReference>